<dbReference type="InterPro" id="IPR051794">
    <property type="entry name" value="PG_Endopeptidase_C40"/>
</dbReference>
<gene>
    <name evidence="6" type="ORF">SAMN05216174_11367</name>
</gene>
<comment type="similarity">
    <text evidence="1">Belongs to the peptidase C40 family.</text>
</comment>
<dbReference type="InterPro" id="IPR000064">
    <property type="entry name" value="NLP_P60_dom"/>
</dbReference>
<feature type="domain" description="NlpC/P60" evidence="5">
    <location>
        <begin position="242"/>
        <end position="366"/>
    </location>
</feature>
<keyword evidence="4" id="KW-0788">Thiol protease</keyword>
<accession>A0A1G6VSK8</accession>
<evidence type="ECO:0000256" key="1">
    <source>
        <dbReference type="ARBA" id="ARBA00007074"/>
    </source>
</evidence>
<name>A0A1G6VSK8_9PSEU</name>
<evidence type="ECO:0000256" key="3">
    <source>
        <dbReference type="ARBA" id="ARBA00022801"/>
    </source>
</evidence>
<protein>
    <submittedName>
        <fullName evidence="6">Cell wall-associated hydrolase, NlpC family</fullName>
    </submittedName>
</protein>
<dbReference type="GO" id="GO:0006508">
    <property type="term" value="P:proteolysis"/>
    <property type="evidence" value="ECO:0007669"/>
    <property type="project" value="UniProtKB-KW"/>
</dbReference>
<dbReference type="EMBL" id="FMZZ01000013">
    <property type="protein sequence ID" value="SDD56413.1"/>
    <property type="molecule type" value="Genomic_DNA"/>
</dbReference>
<proteinExistence type="inferred from homology"/>
<keyword evidence="2" id="KW-0645">Protease</keyword>
<dbReference type="PANTHER" id="PTHR47359">
    <property type="entry name" value="PEPTIDOGLYCAN DL-ENDOPEPTIDASE CWLO"/>
    <property type="match status" value="1"/>
</dbReference>
<reference evidence="7" key="1">
    <citation type="submission" date="2016-10" db="EMBL/GenBank/DDBJ databases">
        <authorList>
            <person name="Varghese N."/>
            <person name="Submissions S."/>
        </authorList>
    </citation>
    <scope>NUCLEOTIDE SEQUENCE [LARGE SCALE GENOMIC DNA]</scope>
    <source>
        <strain evidence="7">IBRC-M 10403</strain>
    </source>
</reference>
<evidence type="ECO:0000259" key="5">
    <source>
        <dbReference type="PROSITE" id="PS51935"/>
    </source>
</evidence>
<dbReference type="AlphaFoldDB" id="A0A1G6VSK8"/>
<dbReference type="RefSeq" id="WP_091454896.1">
    <property type="nucleotide sequence ID" value="NZ_FMZZ01000013.1"/>
</dbReference>
<keyword evidence="7" id="KW-1185">Reference proteome</keyword>
<dbReference type="PROSITE" id="PS51935">
    <property type="entry name" value="NLPC_P60"/>
    <property type="match status" value="1"/>
</dbReference>
<keyword evidence="3 6" id="KW-0378">Hydrolase</keyword>
<dbReference type="InterPro" id="IPR038765">
    <property type="entry name" value="Papain-like_cys_pep_sf"/>
</dbReference>
<dbReference type="STRING" id="1271860.SAMN05216174_11367"/>
<dbReference type="OrthoDB" id="5496837at2"/>
<evidence type="ECO:0000313" key="6">
    <source>
        <dbReference type="EMBL" id="SDD56413.1"/>
    </source>
</evidence>
<dbReference type="Pfam" id="PF00877">
    <property type="entry name" value="NLPC_P60"/>
    <property type="match status" value="1"/>
</dbReference>
<dbReference type="PANTHER" id="PTHR47359:SF3">
    <property type="entry name" value="NLP_P60 DOMAIN-CONTAINING PROTEIN-RELATED"/>
    <property type="match status" value="1"/>
</dbReference>
<dbReference type="SUPFAM" id="SSF54001">
    <property type="entry name" value="Cysteine proteinases"/>
    <property type="match status" value="1"/>
</dbReference>
<dbReference type="GO" id="GO:0008234">
    <property type="term" value="F:cysteine-type peptidase activity"/>
    <property type="evidence" value="ECO:0007669"/>
    <property type="project" value="UniProtKB-KW"/>
</dbReference>
<organism evidence="6 7">
    <name type="scientific">Actinokineospora iranica</name>
    <dbReference type="NCBI Taxonomy" id="1271860"/>
    <lineage>
        <taxon>Bacteria</taxon>
        <taxon>Bacillati</taxon>
        <taxon>Actinomycetota</taxon>
        <taxon>Actinomycetes</taxon>
        <taxon>Pseudonocardiales</taxon>
        <taxon>Pseudonocardiaceae</taxon>
        <taxon>Actinokineospora</taxon>
    </lineage>
</organism>
<dbReference type="Proteomes" id="UP000199501">
    <property type="component" value="Unassembled WGS sequence"/>
</dbReference>
<sequence length="381" mass="39555">MSTSSRAVVAAVAAVYGVVVVPALLLGAALMAQQASASTAVAVVECATVQFADYGPGGVSQPVGDEQFSGEQLANAQLIVAVAVERRLPKRAAVLALATAMVESELRNVNHGDRDSLGLFQQRPSQGWGSPEQILNPTYAAGKFYDHLIALPNWETMPTGAAEQAVQRSAYPDRYAPREAAAAELVARFWQGPDNPVPQAPDIALAQYDHAATGCPDKGRGNLNPEDLDPKRLPPGFTVPPDQVHSAAVTYALAQVGKPYKWGAEGPDAFDCSGLTQAAWAHAGVGISRTTATQVHDGVPVGSIAALQPGDLVFIPGADGTPAAPGHVGMYVGNGYMVDAYDETRGVILTTLDSWKSKIVAIRRVAAGDGGGPSTGGDSRL</sequence>
<evidence type="ECO:0000256" key="2">
    <source>
        <dbReference type="ARBA" id="ARBA00022670"/>
    </source>
</evidence>
<evidence type="ECO:0000313" key="7">
    <source>
        <dbReference type="Proteomes" id="UP000199501"/>
    </source>
</evidence>
<dbReference type="Gene3D" id="3.90.1720.10">
    <property type="entry name" value="endopeptidase domain like (from Nostoc punctiforme)"/>
    <property type="match status" value="1"/>
</dbReference>
<evidence type="ECO:0000256" key="4">
    <source>
        <dbReference type="ARBA" id="ARBA00022807"/>
    </source>
</evidence>